<dbReference type="STRING" id="4113.M1B919"/>
<dbReference type="OMA" id="ETSWDFD"/>
<organism evidence="1 2">
    <name type="scientific">Solanum tuberosum</name>
    <name type="common">Potato</name>
    <dbReference type="NCBI Taxonomy" id="4113"/>
    <lineage>
        <taxon>Eukaryota</taxon>
        <taxon>Viridiplantae</taxon>
        <taxon>Streptophyta</taxon>
        <taxon>Embryophyta</taxon>
        <taxon>Tracheophyta</taxon>
        <taxon>Spermatophyta</taxon>
        <taxon>Magnoliopsida</taxon>
        <taxon>eudicotyledons</taxon>
        <taxon>Gunneridae</taxon>
        <taxon>Pentapetalae</taxon>
        <taxon>asterids</taxon>
        <taxon>lamiids</taxon>
        <taxon>Solanales</taxon>
        <taxon>Solanaceae</taxon>
        <taxon>Solanoideae</taxon>
        <taxon>Solaneae</taxon>
        <taxon>Solanum</taxon>
    </lineage>
</organism>
<dbReference type="Gramene" id="PGSC0003DMT400039959">
    <property type="protein sequence ID" value="PGSC0003DMT400039959"/>
    <property type="gene ID" value="PGSC0003DMG401015455"/>
</dbReference>
<dbReference type="eggNOG" id="ENOG502QUHD">
    <property type="taxonomic scope" value="Eukaryota"/>
</dbReference>
<gene>
    <name evidence="1" type="primary">LOC102595398</name>
</gene>
<reference evidence="1" key="2">
    <citation type="submission" date="2015-06" db="UniProtKB">
        <authorList>
            <consortium name="EnsemblPlants"/>
        </authorList>
    </citation>
    <scope>IDENTIFICATION</scope>
    <source>
        <strain evidence="1">DM1-3 516 R44</strain>
    </source>
</reference>
<dbReference type="PaxDb" id="4113-PGSC0003DMT400039959"/>
<dbReference type="GO" id="GO:0034765">
    <property type="term" value="P:regulation of monoatomic ion transmembrane transport"/>
    <property type="evidence" value="ECO:0007669"/>
    <property type="project" value="InterPro"/>
</dbReference>
<dbReference type="AlphaFoldDB" id="M1B919"/>
<dbReference type="HOGENOM" id="CLU_077010_0_0_1"/>
<dbReference type="Gramene" id="RHC12H1G2364.2.1">
    <property type="protein sequence ID" value="RHC12H1G2364.2.1"/>
    <property type="gene ID" value="RHC12H1G2364.2"/>
</dbReference>
<dbReference type="PANTHER" id="PTHR35284:SF6">
    <property type="entry name" value="OUTER ENVELOPE PORE PROTEIN 24B, CHLOROPLASTIC-LIKE ISOFORM X1"/>
    <property type="match status" value="1"/>
</dbReference>
<keyword evidence="2" id="KW-1185">Reference proteome</keyword>
<proteinExistence type="predicted"/>
<protein>
    <submittedName>
        <fullName evidence="1">Pore protein of 24 kD (OEP24)</fullName>
    </submittedName>
</protein>
<evidence type="ECO:0000313" key="1">
    <source>
        <dbReference type="EnsemblPlants" id="PGSC0003DMT400039959"/>
    </source>
</evidence>
<dbReference type="InterPro" id="IPR034626">
    <property type="entry name" value="OEP24"/>
</dbReference>
<name>M1B919_SOLTU</name>
<dbReference type="PANTHER" id="PTHR35284">
    <property type="entry name" value="OUTER ENVELOPE PORE PROTEIN 24A, CHLOROPLASTIC-RELATED"/>
    <property type="match status" value="1"/>
</dbReference>
<reference evidence="2" key="1">
    <citation type="journal article" date="2011" name="Nature">
        <title>Genome sequence and analysis of the tuber crop potato.</title>
        <authorList>
            <consortium name="The Potato Genome Sequencing Consortium"/>
        </authorList>
    </citation>
    <scope>NUCLEOTIDE SEQUENCE [LARGE SCALE GENOMIC DNA]</scope>
    <source>
        <strain evidence="2">cv. DM1-3 516 R44</strain>
    </source>
</reference>
<dbReference type="Proteomes" id="UP000011115">
    <property type="component" value="Unassembled WGS sequence"/>
</dbReference>
<dbReference type="InParanoid" id="M1B919"/>
<dbReference type="EnsemblPlants" id="PGSC0003DMT400039959">
    <property type="protein sequence ID" value="PGSC0003DMT400039959"/>
    <property type="gene ID" value="PGSC0003DMG401015455"/>
</dbReference>
<sequence>MLKTSVKARYETEAEKEAATGGATVTFNAGNFKLRASMTDATVINGPSLNGLSLAVEKPDSFIFDYNVPKNDFKFQFMNSISVLEKPLNLKYIHSRGEDKTTLDGTLVFDSANKLSVSHKLGSGGCKLKYSYVHGGLTTFEPSYDIKEDSWDFAVSHKVYGNDVCKATYQTPSRNLGLHWSRSSKLGGSLKVSASVCLDDDELIKLPKLTAETSWDFDL</sequence>
<dbReference type="KEGG" id="sot:102595398"/>
<dbReference type="ExpressionAtlas" id="M1B919">
    <property type="expression patterns" value="baseline"/>
</dbReference>
<accession>M1B919</accession>
<dbReference type="GeneID" id="102595398"/>
<dbReference type="RefSeq" id="XP_006342591.1">
    <property type="nucleotide sequence ID" value="XM_006342529.2"/>
</dbReference>
<dbReference type="OrthoDB" id="1185978at2759"/>
<evidence type="ECO:0000313" key="2">
    <source>
        <dbReference type="Proteomes" id="UP000011115"/>
    </source>
</evidence>
<dbReference type="GO" id="GO:0022843">
    <property type="term" value="F:voltage-gated monoatomic cation channel activity"/>
    <property type="evidence" value="ECO:0007669"/>
    <property type="project" value="InterPro"/>
</dbReference>